<protein>
    <submittedName>
        <fullName evidence="2">HEPN domain-containing protein</fullName>
    </submittedName>
</protein>
<name>A0AAT9G9A7_9RICK</name>
<dbReference type="InterPro" id="IPR007842">
    <property type="entry name" value="HEPN_dom"/>
</dbReference>
<dbReference type="Gene3D" id="1.20.120.330">
    <property type="entry name" value="Nucleotidyltransferases domain 2"/>
    <property type="match status" value="1"/>
</dbReference>
<dbReference type="CDD" id="cd05403">
    <property type="entry name" value="NT_KNTase_like"/>
    <property type="match status" value="1"/>
</dbReference>
<accession>A0AAT9G9A7</accession>
<evidence type="ECO:0000313" key="2">
    <source>
        <dbReference type="EMBL" id="BFD46390.1"/>
    </source>
</evidence>
<dbReference type="InterPro" id="IPR043519">
    <property type="entry name" value="NT_sf"/>
</dbReference>
<feature type="domain" description="HEPN" evidence="1">
    <location>
        <begin position="165"/>
        <end position="285"/>
    </location>
</feature>
<reference evidence="2" key="1">
    <citation type="submission" date="2024-01" db="EMBL/GenBank/DDBJ databases">
        <title>Sequencing the genomes of a sandfly, Sergentomyia squamirostris, and its two endosymbionts.</title>
        <authorList>
            <person name="Itokawa K."/>
            <person name="Sanjoba C."/>
        </authorList>
    </citation>
    <scope>NUCLEOTIDE SEQUENCE</scope>
    <source>
        <strain evidence="2">RiSSQ</strain>
    </source>
</reference>
<dbReference type="SMART" id="SM00748">
    <property type="entry name" value="HEPN"/>
    <property type="match status" value="1"/>
</dbReference>
<dbReference type="SUPFAM" id="SSF81593">
    <property type="entry name" value="Nucleotidyltransferase substrate binding subunit/domain"/>
    <property type="match status" value="1"/>
</dbReference>
<evidence type="ECO:0000259" key="1">
    <source>
        <dbReference type="PROSITE" id="PS50910"/>
    </source>
</evidence>
<dbReference type="Pfam" id="PF05168">
    <property type="entry name" value="HEPN"/>
    <property type="match status" value="1"/>
</dbReference>
<gene>
    <name evidence="2" type="ORF">DMENIID0002_10360</name>
</gene>
<dbReference type="AlphaFoldDB" id="A0AAT9G9A7"/>
<dbReference type="PROSITE" id="PS50910">
    <property type="entry name" value="HEPN"/>
    <property type="match status" value="1"/>
</dbReference>
<organism evidence="2">
    <name type="scientific">Candidatus Tisiphia endosymbiont of Sergentomyia squamirostris</name>
    <dbReference type="NCBI Taxonomy" id="3113639"/>
    <lineage>
        <taxon>Bacteria</taxon>
        <taxon>Pseudomonadati</taxon>
        <taxon>Pseudomonadota</taxon>
        <taxon>Alphaproteobacteria</taxon>
        <taxon>Rickettsiales</taxon>
        <taxon>Rickettsiaceae</taxon>
        <taxon>Rickettsieae</taxon>
        <taxon>Candidatus Tisiphia</taxon>
    </lineage>
</organism>
<dbReference type="Gene3D" id="3.30.460.10">
    <property type="entry name" value="Beta Polymerase, domain 2"/>
    <property type="match status" value="1"/>
</dbReference>
<dbReference type="PANTHER" id="PTHR33933">
    <property type="entry name" value="NUCLEOTIDYLTRANSFERASE"/>
    <property type="match status" value="1"/>
</dbReference>
<dbReference type="InterPro" id="IPR052548">
    <property type="entry name" value="Type_VII_TA_antitoxin"/>
</dbReference>
<dbReference type="EMBL" id="AP029170">
    <property type="protein sequence ID" value="BFD46390.1"/>
    <property type="molecule type" value="Genomic_DNA"/>
</dbReference>
<proteinExistence type="predicted"/>
<dbReference type="PANTHER" id="PTHR33933:SF1">
    <property type="entry name" value="PROTEIN ADENYLYLTRANSFERASE MNTA-RELATED"/>
    <property type="match status" value="1"/>
</dbReference>
<dbReference type="SUPFAM" id="SSF81301">
    <property type="entry name" value="Nucleotidyltransferase"/>
    <property type="match status" value="1"/>
</dbReference>
<sequence length="296" mass="34606">MKTTLPSRSMIIQKKLDEIVKEILAVGKDKIAMIILFGSYARGDWVQDEYKKGHITYSYQSDLDLMLVMKKGKHAGLAGLSIEDKIEKRLEKKSLRSPFELWVTLVLESIKTVNSQLEKGHYFFSDIKKEGILLYDSGEFQLAEAKNLPWGERRQIAKEDYEYWFARGAGFFIECKYPIKRGEYPLSAFLVHQATECFYNAILLVFSSYKPKLHDIRKLGSIAGNYNEELWQIFPHSSVEQRQCFRLLEQAYVEARYNKDYKITKEQLLYLIDRVKKLKTVTEKICLERINGKEVL</sequence>